<dbReference type="InterPro" id="IPR011620">
    <property type="entry name" value="Sig_transdc_His_kinase_LytS_TM"/>
</dbReference>
<evidence type="ECO:0000256" key="9">
    <source>
        <dbReference type="ARBA" id="ARBA00022777"/>
    </source>
</evidence>
<feature type="transmembrane region" description="Helical" evidence="14">
    <location>
        <begin position="47"/>
        <end position="67"/>
    </location>
</feature>
<evidence type="ECO:0000256" key="3">
    <source>
        <dbReference type="ARBA" id="ARBA00012438"/>
    </source>
</evidence>
<evidence type="ECO:0000256" key="10">
    <source>
        <dbReference type="ARBA" id="ARBA00022840"/>
    </source>
</evidence>
<evidence type="ECO:0000256" key="5">
    <source>
        <dbReference type="ARBA" id="ARBA00022553"/>
    </source>
</evidence>
<keyword evidence="9 17" id="KW-0418">Kinase</keyword>
<keyword evidence="7 14" id="KW-0812">Transmembrane</keyword>
<dbReference type="PANTHER" id="PTHR34220:SF10">
    <property type="entry name" value="SENSOR HISTIDINE KINASE BTSS"/>
    <property type="match status" value="1"/>
</dbReference>
<dbReference type="InterPro" id="IPR029016">
    <property type="entry name" value="GAF-like_dom_sf"/>
</dbReference>
<comment type="catalytic activity">
    <reaction evidence="1">
        <text>ATP + protein L-histidine = ADP + protein N-phospho-L-histidine.</text>
        <dbReference type="EC" id="2.7.13.3"/>
    </reaction>
</comment>
<dbReference type="GO" id="GO:0005524">
    <property type="term" value="F:ATP binding"/>
    <property type="evidence" value="ECO:0007669"/>
    <property type="project" value="UniProtKB-KW"/>
</dbReference>
<proteinExistence type="predicted"/>
<keyword evidence="6" id="KW-0808">Transferase</keyword>
<evidence type="ECO:0000256" key="12">
    <source>
        <dbReference type="ARBA" id="ARBA00023012"/>
    </source>
</evidence>
<keyword evidence="11 14" id="KW-1133">Transmembrane helix</keyword>
<evidence type="ECO:0000313" key="17">
    <source>
        <dbReference type="EMBL" id="VAW90427.1"/>
    </source>
</evidence>
<name>A0A3B0ZSV3_9ZZZZ</name>
<evidence type="ECO:0000256" key="2">
    <source>
        <dbReference type="ARBA" id="ARBA00004651"/>
    </source>
</evidence>
<evidence type="ECO:0000256" key="7">
    <source>
        <dbReference type="ARBA" id="ARBA00022692"/>
    </source>
</evidence>
<dbReference type="GO" id="GO:0000155">
    <property type="term" value="F:phosphorelay sensor kinase activity"/>
    <property type="evidence" value="ECO:0007669"/>
    <property type="project" value="InterPro"/>
</dbReference>
<evidence type="ECO:0000256" key="13">
    <source>
        <dbReference type="ARBA" id="ARBA00023136"/>
    </source>
</evidence>
<feature type="transmembrane region" description="Helical" evidence="14">
    <location>
        <begin position="79"/>
        <end position="103"/>
    </location>
</feature>
<protein>
    <recommendedName>
        <fullName evidence="3">histidine kinase</fullName>
        <ecNumber evidence="3">2.7.13.3</ecNumber>
    </recommendedName>
</protein>
<dbReference type="EMBL" id="UOFQ01000188">
    <property type="protein sequence ID" value="VAW90427.1"/>
    <property type="molecule type" value="Genomic_DNA"/>
</dbReference>
<feature type="transmembrane region" description="Helical" evidence="14">
    <location>
        <begin position="191"/>
        <end position="210"/>
    </location>
</feature>
<evidence type="ECO:0000259" key="15">
    <source>
        <dbReference type="Pfam" id="PF06580"/>
    </source>
</evidence>
<dbReference type="InterPro" id="IPR036890">
    <property type="entry name" value="HATPase_C_sf"/>
</dbReference>
<feature type="transmembrane region" description="Helical" evidence="14">
    <location>
        <begin position="155"/>
        <end position="179"/>
    </location>
</feature>
<feature type="transmembrane region" description="Helical" evidence="14">
    <location>
        <begin position="115"/>
        <end position="134"/>
    </location>
</feature>
<keyword evidence="8" id="KW-0547">Nucleotide-binding</keyword>
<keyword evidence="13 14" id="KW-0472">Membrane</keyword>
<dbReference type="AlphaFoldDB" id="A0A3B0ZSV3"/>
<keyword evidence="5" id="KW-0597">Phosphoprotein</keyword>
<dbReference type="Pfam" id="PF06580">
    <property type="entry name" value="His_kinase"/>
    <property type="match status" value="1"/>
</dbReference>
<evidence type="ECO:0000256" key="11">
    <source>
        <dbReference type="ARBA" id="ARBA00022989"/>
    </source>
</evidence>
<dbReference type="Pfam" id="PF07694">
    <property type="entry name" value="5TM-5TMR_LYT"/>
    <property type="match status" value="1"/>
</dbReference>
<accession>A0A3B0ZSV3</accession>
<evidence type="ECO:0000256" key="4">
    <source>
        <dbReference type="ARBA" id="ARBA00022475"/>
    </source>
</evidence>
<evidence type="ECO:0000256" key="8">
    <source>
        <dbReference type="ARBA" id="ARBA00022741"/>
    </source>
</evidence>
<feature type="domain" description="Signal transduction histidine kinase 5TM receptor LytS transmembrane region" evidence="16">
    <location>
        <begin position="31"/>
        <end position="212"/>
    </location>
</feature>
<dbReference type="SUPFAM" id="SSF55781">
    <property type="entry name" value="GAF domain-like"/>
    <property type="match status" value="1"/>
</dbReference>
<dbReference type="PANTHER" id="PTHR34220">
    <property type="entry name" value="SENSOR HISTIDINE KINASE YPDA"/>
    <property type="match status" value="1"/>
</dbReference>
<dbReference type="InterPro" id="IPR010559">
    <property type="entry name" value="Sig_transdc_His_kin_internal"/>
</dbReference>
<dbReference type="SUPFAM" id="SSF55874">
    <property type="entry name" value="ATPase domain of HSP90 chaperone/DNA topoisomerase II/histidine kinase"/>
    <property type="match status" value="1"/>
</dbReference>
<dbReference type="GO" id="GO:0005886">
    <property type="term" value="C:plasma membrane"/>
    <property type="evidence" value="ECO:0007669"/>
    <property type="project" value="UniProtKB-SubCell"/>
</dbReference>
<keyword evidence="4" id="KW-1003">Cell membrane</keyword>
<keyword evidence="10" id="KW-0067">ATP-binding</keyword>
<organism evidence="17">
    <name type="scientific">hydrothermal vent metagenome</name>
    <dbReference type="NCBI Taxonomy" id="652676"/>
    <lineage>
        <taxon>unclassified sequences</taxon>
        <taxon>metagenomes</taxon>
        <taxon>ecological metagenomes</taxon>
    </lineage>
</organism>
<evidence type="ECO:0000259" key="16">
    <source>
        <dbReference type="Pfam" id="PF07694"/>
    </source>
</evidence>
<feature type="transmembrane region" description="Helical" evidence="14">
    <location>
        <begin position="7"/>
        <end position="27"/>
    </location>
</feature>
<dbReference type="Gene3D" id="3.30.450.40">
    <property type="match status" value="1"/>
</dbReference>
<comment type="subcellular location">
    <subcellularLocation>
        <location evidence="2">Cell membrane</location>
        <topology evidence="2">Multi-pass membrane protein</topology>
    </subcellularLocation>
</comment>
<dbReference type="EC" id="2.7.13.3" evidence="3"/>
<sequence length="575" mass="64190">MQDILFLEHMIPLLQHMLVFLGLAYLFTKTSVFTALVNNSLSLPDKAIIYLVFSGFCILGTSFSEPSMQMDDAIANTRAIGAVLGGLLGGPVVGFLVGITGGIHRVFSMSSIDDPINYIDMACAVATTFEGLFAGCVHHYLSRKGKVETLFSPRFVWLVAFVVGLGHVAIILLFGLSVGEGVAAWNLEKEIAAPMLIANSVGAALIMYMIREQKRACDELSSSAAAWRIADKTASIIYGRFNQESSRKIAEIIQHETRVGAVAITDKNRLLAFAGLGEDHHRPGAPISSEDTLKVIRENKVIFADGIRKTYQCRLKKSCELGSALIIPLRDDANNEVVGTIKLYEPKNKLFRNINRKLGENLAHLLSSRILAGHYELQRELRIQDQYKILIAQINPHFLYNALTTIGHITGKQPERARNLLHYLSDYFRKNLKISDDTTTLGYELDHVESYLEIEKARFEDRLQVLIDIPGHLLTQIVPVFTLQPIVENAIKHGTSELLGCGTIRITCIEHNDSFTLTVEDNAGLYKNNNANGIGLKIDERIKMRYGNQYGIDIQFEPERWTRVNIHLPKNKEQT</sequence>
<evidence type="ECO:0000256" key="14">
    <source>
        <dbReference type="SAM" id="Phobius"/>
    </source>
</evidence>
<gene>
    <name evidence="17" type="ORF">MNBD_GAMMA17-1575</name>
</gene>
<dbReference type="GO" id="GO:0071555">
    <property type="term" value="P:cell wall organization"/>
    <property type="evidence" value="ECO:0007669"/>
    <property type="project" value="InterPro"/>
</dbReference>
<dbReference type="Gene3D" id="3.30.565.10">
    <property type="entry name" value="Histidine kinase-like ATPase, C-terminal domain"/>
    <property type="match status" value="1"/>
</dbReference>
<keyword evidence="12" id="KW-0902">Two-component regulatory system</keyword>
<reference evidence="17" key="1">
    <citation type="submission" date="2018-06" db="EMBL/GenBank/DDBJ databases">
        <authorList>
            <person name="Zhirakovskaya E."/>
        </authorList>
    </citation>
    <scope>NUCLEOTIDE SEQUENCE</scope>
</reference>
<dbReference type="InterPro" id="IPR050640">
    <property type="entry name" value="Bact_2-comp_sensor_kinase"/>
</dbReference>
<feature type="domain" description="Signal transduction histidine kinase internal region" evidence="15">
    <location>
        <begin position="386"/>
        <end position="463"/>
    </location>
</feature>
<evidence type="ECO:0000256" key="1">
    <source>
        <dbReference type="ARBA" id="ARBA00000085"/>
    </source>
</evidence>
<evidence type="ECO:0000256" key="6">
    <source>
        <dbReference type="ARBA" id="ARBA00022679"/>
    </source>
</evidence>